<sequence>MKEVQHMLANLENEGVEIDGKIGSIIDDEVARIKAQVEREKNIKGLKRKGGMLILTISSVAFGFLLGIDWCEQALCAEVVKIILFG</sequence>
<name>A0A835B4E5_9POAL</name>
<dbReference type="OrthoDB" id="690107at2759"/>
<evidence type="ECO:0000313" key="2">
    <source>
        <dbReference type="EMBL" id="KAF8686826.1"/>
    </source>
</evidence>
<keyword evidence="3" id="KW-1185">Reference proteome</keyword>
<dbReference type="EMBL" id="JACEFO010002059">
    <property type="protein sequence ID" value="KAF8686826.1"/>
    <property type="molecule type" value="Genomic_DNA"/>
</dbReference>
<keyword evidence="1" id="KW-1133">Transmembrane helix</keyword>
<keyword evidence="1" id="KW-0812">Transmembrane</keyword>
<proteinExistence type="predicted"/>
<keyword evidence="1" id="KW-0472">Membrane</keyword>
<comment type="caution">
    <text evidence="2">The sequence shown here is derived from an EMBL/GenBank/DDBJ whole genome shotgun (WGS) entry which is preliminary data.</text>
</comment>
<feature type="transmembrane region" description="Helical" evidence="1">
    <location>
        <begin position="50"/>
        <end position="68"/>
    </location>
</feature>
<dbReference type="Proteomes" id="UP000636709">
    <property type="component" value="Unassembled WGS sequence"/>
</dbReference>
<evidence type="ECO:0000256" key="1">
    <source>
        <dbReference type="SAM" id="Phobius"/>
    </source>
</evidence>
<protein>
    <submittedName>
        <fullName evidence="2">Uncharacterized protein</fullName>
    </submittedName>
</protein>
<dbReference type="AlphaFoldDB" id="A0A835B4E5"/>
<reference evidence="2" key="1">
    <citation type="submission" date="2020-07" db="EMBL/GenBank/DDBJ databases">
        <title>Genome sequence and genetic diversity analysis of an under-domesticated orphan crop, white fonio (Digitaria exilis).</title>
        <authorList>
            <person name="Bennetzen J.L."/>
            <person name="Chen S."/>
            <person name="Ma X."/>
            <person name="Wang X."/>
            <person name="Yssel A.E.J."/>
            <person name="Chaluvadi S.R."/>
            <person name="Johnson M."/>
            <person name="Gangashetty P."/>
            <person name="Hamidou F."/>
            <person name="Sanogo M.D."/>
            <person name="Zwaenepoel A."/>
            <person name="Wallace J."/>
            <person name="Van De Peer Y."/>
            <person name="Van Deynze A."/>
        </authorList>
    </citation>
    <scope>NUCLEOTIDE SEQUENCE</scope>
    <source>
        <tissue evidence="2">Leaves</tissue>
    </source>
</reference>
<organism evidence="2 3">
    <name type="scientific">Digitaria exilis</name>
    <dbReference type="NCBI Taxonomy" id="1010633"/>
    <lineage>
        <taxon>Eukaryota</taxon>
        <taxon>Viridiplantae</taxon>
        <taxon>Streptophyta</taxon>
        <taxon>Embryophyta</taxon>
        <taxon>Tracheophyta</taxon>
        <taxon>Spermatophyta</taxon>
        <taxon>Magnoliopsida</taxon>
        <taxon>Liliopsida</taxon>
        <taxon>Poales</taxon>
        <taxon>Poaceae</taxon>
        <taxon>PACMAD clade</taxon>
        <taxon>Panicoideae</taxon>
        <taxon>Panicodae</taxon>
        <taxon>Paniceae</taxon>
        <taxon>Anthephorinae</taxon>
        <taxon>Digitaria</taxon>
    </lineage>
</organism>
<gene>
    <name evidence="2" type="ORF">HU200_043326</name>
</gene>
<accession>A0A835B4E5</accession>
<evidence type="ECO:0000313" key="3">
    <source>
        <dbReference type="Proteomes" id="UP000636709"/>
    </source>
</evidence>